<gene>
    <name evidence="2" type="ORF">BDN70DRAFT_883695</name>
</gene>
<proteinExistence type="predicted"/>
<organism evidence="2 3">
    <name type="scientific">Pholiota conissans</name>
    <dbReference type="NCBI Taxonomy" id="109636"/>
    <lineage>
        <taxon>Eukaryota</taxon>
        <taxon>Fungi</taxon>
        <taxon>Dikarya</taxon>
        <taxon>Basidiomycota</taxon>
        <taxon>Agaricomycotina</taxon>
        <taxon>Agaricomycetes</taxon>
        <taxon>Agaricomycetidae</taxon>
        <taxon>Agaricales</taxon>
        <taxon>Agaricineae</taxon>
        <taxon>Strophariaceae</taxon>
        <taxon>Pholiota</taxon>
    </lineage>
</organism>
<evidence type="ECO:0000313" key="3">
    <source>
        <dbReference type="Proteomes" id="UP000807469"/>
    </source>
</evidence>
<feature type="compositionally biased region" description="Basic and acidic residues" evidence="1">
    <location>
        <begin position="1"/>
        <end position="15"/>
    </location>
</feature>
<dbReference type="AlphaFoldDB" id="A0A9P5YVQ0"/>
<accession>A0A9P5YVQ0</accession>
<sequence>MLQAEFKDMWKRSPVRETSLSGTDTAPVPRSDEPPASKKLRKIVKNALTETLRRTISRYSLAGNLGHPIKEDATSSVAESESSGEGRGPASDIEGDFYEFEGRIAENIVDEDPEANAAGPSTITRGDISRPNPPRGSSEWSRKHRVQLSTVSGHFRLIHGRGEMAARRESYQTGDDISPVHSVCEYNL</sequence>
<feature type="region of interest" description="Disordered" evidence="1">
    <location>
        <begin position="1"/>
        <end position="39"/>
    </location>
</feature>
<feature type="compositionally biased region" description="Low complexity" evidence="1">
    <location>
        <begin position="74"/>
        <end position="91"/>
    </location>
</feature>
<dbReference type="Proteomes" id="UP000807469">
    <property type="component" value="Unassembled WGS sequence"/>
</dbReference>
<name>A0A9P5YVQ0_9AGAR</name>
<reference evidence="2" key="1">
    <citation type="submission" date="2020-11" db="EMBL/GenBank/DDBJ databases">
        <authorList>
            <consortium name="DOE Joint Genome Institute"/>
            <person name="Ahrendt S."/>
            <person name="Riley R."/>
            <person name="Andreopoulos W."/>
            <person name="Labutti K."/>
            <person name="Pangilinan J."/>
            <person name="Ruiz-Duenas F.J."/>
            <person name="Barrasa J.M."/>
            <person name="Sanchez-Garcia M."/>
            <person name="Camarero S."/>
            <person name="Miyauchi S."/>
            <person name="Serrano A."/>
            <person name="Linde D."/>
            <person name="Babiker R."/>
            <person name="Drula E."/>
            <person name="Ayuso-Fernandez I."/>
            <person name="Pacheco R."/>
            <person name="Padilla G."/>
            <person name="Ferreira P."/>
            <person name="Barriuso J."/>
            <person name="Kellner H."/>
            <person name="Castanera R."/>
            <person name="Alfaro M."/>
            <person name="Ramirez L."/>
            <person name="Pisabarro A.G."/>
            <person name="Kuo A."/>
            <person name="Tritt A."/>
            <person name="Lipzen A."/>
            <person name="He G."/>
            <person name="Yan M."/>
            <person name="Ng V."/>
            <person name="Cullen D."/>
            <person name="Martin F."/>
            <person name="Rosso M.-N."/>
            <person name="Henrissat B."/>
            <person name="Hibbett D."/>
            <person name="Martinez A.T."/>
            <person name="Grigoriev I.V."/>
        </authorList>
    </citation>
    <scope>NUCLEOTIDE SEQUENCE</scope>
    <source>
        <strain evidence="2">CIRM-BRFM 674</strain>
    </source>
</reference>
<feature type="region of interest" description="Disordered" evidence="1">
    <location>
        <begin position="65"/>
        <end position="96"/>
    </location>
</feature>
<dbReference type="EMBL" id="MU155332">
    <property type="protein sequence ID" value="KAF9475439.1"/>
    <property type="molecule type" value="Genomic_DNA"/>
</dbReference>
<comment type="caution">
    <text evidence="2">The sequence shown here is derived from an EMBL/GenBank/DDBJ whole genome shotgun (WGS) entry which is preliminary data.</text>
</comment>
<evidence type="ECO:0000313" key="2">
    <source>
        <dbReference type="EMBL" id="KAF9475439.1"/>
    </source>
</evidence>
<feature type="region of interest" description="Disordered" evidence="1">
    <location>
        <begin position="108"/>
        <end position="144"/>
    </location>
</feature>
<keyword evidence="3" id="KW-1185">Reference proteome</keyword>
<feature type="non-terminal residue" evidence="2">
    <location>
        <position position="188"/>
    </location>
</feature>
<evidence type="ECO:0000256" key="1">
    <source>
        <dbReference type="SAM" id="MobiDB-lite"/>
    </source>
</evidence>
<protein>
    <submittedName>
        <fullName evidence="2">Uncharacterized protein</fullName>
    </submittedName>
</protein>
<dbReference type="OrthoDB" id="3119286at2759"/>